<dbReference type="PROSITE" id="PS50082">
    <property type="entry name" value="WD_REPEATS_2"/>
    <property type="match status" value="6"/>
</dbReference>
<feature type="region of interest" description="Disordered" evidence="14">
    <location>
        <begin position="876"/>
        <end position="907"/>
    </location>
</feature>
<dbReference type="GO" id="GO:0016192">
    <property type="term" value="P:vesicle-mediated transport"/>
    <property type="evidence" value="ECO:0007669"/>
    <property type="project" value="UniProtKB-KW"/>
</dbReference>
<dbReference type="Pfam" id="PF13193">
    <property type="entry name" value="AMP-binding_C"/>
    <property type="match status" value="1"/>
</dbReference>
<proteinExistence type="inferred from homology"/>
<dbReference type="PROSITE" id="PS50294">
    <property type="entry name" value="WD_REPEATS_REGION"/>
    <property type="match status" value="5"/>
</dbReference>
<keyword evidence="6 13" id="KW-0853">WD repeat</keyword>
<evidence type="ECO:0000256" key="10">
    <source>
        <dbReference type="ARBA" id="ARBA00022927"/>
    </source>
</evidence>
<evidence type="ECO:0000256" key="2">
    <source>
        <dbReference type="ARBA" id="ARBA00004496"/>
    </source>
</evidence>
<dbReference type="FunFam" id="1.25.40.470:FF:000002">
    <property type="entry name" value="Coatomer subunit alpha"/>
    <property type="match status" value="1"/>
</dbReference>
<evidence type="ECO:0000256" key="9">
    <source>
        <dbReference type="ARBA" id="ARBA00022892"/>
    </source>
</evidence>
<dbReference type="STRING" id="4829.A0A168SF16"/>
<dbReference type="Gene3D" id="1.25.40.470">
    <property type="match status" value="1"/>
</dbReference>
<dbReference type="InParanoid" id="A0A168SF16"/>
<evidence type="ECO:0000259" key="17">
    <source>
        <dbReference type="Pfam" id="PF06957"/>
    </source>
</evidence>
<feature type="repeat" description="WD" evidence="13">
    <location>
        <begin position="7"/>
        <end position="48"/>
    </location>
</feature>
<dbReference type="PROSITE" id="PS00678">
    <property type="entry name" value="WD_REPEATS_1"/>
    <property type="match status" value="1"/>
</dbReference>
<feature type="domain" description="AMP-binding enzyme C-terminal" evidence="18">
    <location>
        <begin position="1591"/>
        <end position="1670"/>
    </location>
</feature>
<dbReference type="Proteomes" id="UP000078561">
    <property type="component" value="Unassembled WGS sequence"/>
</dbReference>
<dbReference type="Pfam" id="PF04053">
    <property type="entry name" value="B-prop_COPA_B_2nd"/>
    <property type="match status" value="1"/>
</dbReference>
<dbReference type="InterPro" id="IPR047312">
    <property type="entry name" value="Coatomer_alpha_WD-assoc_reg"/>
</dbReference>
<feature type="repeat" description="WD" evidence="13">
    <location>
        <begin position="206"/>
        <end position="247"/>
    </location>
</feature>
<dbReference type="Gene3D" id="3.30.300.30">
    <property type="match status" value="1"/>
</dbReference>
<dbReference type="Pfam" id="PF00501">
    <property type="entry name" value="AMP-binding"/>
    <property type="match status" value="1"/>
</dbReference>
<keyword evidence="8" id="KW-0677">Repeat</keyword>
<organism evidence="20">
    <name type="scientific">Absidia glauca</name>
    <name type="common">Pin mould</name>
    <dbReference type="NCBI Taxonomy" id="4829"/>
    <lineage>
        <taxon>Eukaryota</taxon>
        <taxon>Fungi</taxon>
        <taxon>Fungi incertae sedis</taxon>
        <taxon>Mucoromycota</taxon>
        <taxon>Mucoromycotina</taxon>
        <taxon>Mucoromycetes</taxon>
        <taxon>Mucorales</taxon>
        <taxon>Cunninghamellaceae</taxon>
        <taxon>Absidia</taxon>
    </lineage>
</organism>
<dbReference type="PANTHER" id="PTHR24096">
    <property type="entry name" value="LONG-CHAIN-FATTY-ACID--COA LIGASE"/>
    <property type="match status" value="1"/>
</dbReference>
<keyword evidence="21" id="KW-1185">Reference proteome</keyword>
<evidence type="ECO:0000256" key="8">
    <source>
        <dbReference type="ARBA" id="ARBA00022737"/>
    </source>
</evidence>
<feature type="domain" description="Coatomer alpha subunit C-terminal" evidence="17">
    <location>
        <begin position="826"/>
        <end position="1169"/>
    </location>
</feature>
<evidence type="ECO:0000313" key="21">
    <source>
        <dbReference type="Proteomes" id="UP000078561"/>
    </source>
</evidence>
<keyword evidence="12" id="KW-0472">Membrane</keyword>
<evidence type="ECO:0000259" key="18">
    <source>
        <dbReference type="Pfam" id="PF13193"/>
    </source>
</evidence>
<dbReference type="Gene3D" id="2.130.10.10">
    <property type="entry name" value="YVTN repeat-like/Quinoprotein amine dehydrogenase"/>
    <property type="match status" value="1"/>
</dbReference>
<evidence type="ECO:0000259" key="16">
    <source>
        <dbReference type="Pfam" id="PF04053"/>
    </source>
</evidence>
<dbReference type="SUPFAM" id="SSF50978">
    <property type="entry name" value="WD40 repeat-like"/>
    <property type="match status" value="1"/>
</dbReference>
<evidence type="ECO:0000259" key="15">
    <source>
        <dbReference type="Pfam" id="PF00501"/>
    </source>
</evidence>
<dbReference type="Pfam" id="PF00400">
    <property type="entry name" value="WD40"/>
    <property type="match status" value="6"/>
</dbReference>
<dbReference type="InterPro" id="IPR036322">
    <property type="entry name" value="WD40_repeat_dom_sf"/>
</dbReference>
<evidence type="ECO:0000256" key="5">
    <source>
        <dbReference type="ARBA" id="ARBA00022490"/>
    </source>
</evidence>
<dbReference type="FunFam" id="2.130.10.10:FF:000010">
    <property type="entry name" value="Coatomer subunit alpha"/>
    <property type="match status" value="1"/>
</dbReference>
<dbReference type="InterPro" id="IPR015943">
    <property type="entry name" value="WD40/YVTN_repeat-like_dom_sf"/>
</dbReference>
<dbReference type="Gene3D" id="3.40.50.12780">
    <property type="entry name" value="N-terminal domain of ligase-like"/>
    <property type="match status" value="1"/>
</dbReference>
<comment type="similarity">
    <text evidence="3">Belongs to the ATP-dependent AMP-binding enzyme family.</text>
</comment>
<dbReference type="InterPro" id="IPR045851">
    <property type="entry name" value="AMP-bd_C_sf"/>
</dbReference>
<dbReference type="PROSITE" id="PS00455">
    <property type="entry name" value="AMP_BINDING"/>
    <property type="match status" value="1"/>
</dbReference>
<evidence type="ECO:0000256" key="6">
    <source>
        <dbReference type="ARBA" id="ARBA00022574"/>
    </source>
</evidence>
<dbReference type="EMBL" id="LT554895">
    <property type="protein sequence ID" value="SAM08340.1"/>
    <property type="molecule type" value="Genomic_DNA"/>
</dbReference>
<feature type="domain" description="AMP-dependent synthetase/ligase" evidence="15">
    <location>
        <begin position="1340"/>
        <end position="1539"/>
    </location>
</feature>
<evidence type="ECO:0000256" key="13">
    <source>
        <dbReference type="PROSITE-ProRule" id="PRU00221"/>
    </source>
</evidence>
<dbReference type="GO" id="GO:0030126">
    <property type="term" value="C:COPI vesicle coat"/>
    <property type="evidence" value="ECO:0007669"/>
    <property type="project" value="InterPro"/>
</dbReference>
<accession>A0A168SF16</accession>
<dbReference type="InterPro" id="IPR000873">
    <property type="entry name" value="AMP-dep_synth/lig_dom"/>
</dbReference>
<dbReference type="GO" id="GO:0000139">
    <property type="term" value="C:Golgi membrane"/>
    <property type="evidence" value="ECO:0007669"/>
    <property type="project" value="UniProtKB-SubCell"/>
</dbReference>
<gene>
    <name evidence="20" type="primary">ABSGL_14003.1 scaffold 14385</name>
</gene>
<dbReference type="SUPFAM" id="SSF56801">
    <property type="entry name" value="Acetyl-CoA synthetase-like"/>
    <property type="match status" value="1"/>
</dbReference>
<dbReference type="InterPro" id="IPR020472">
    <property type="entry name" value="WD40_PAC1"/>
</dbReference>
<feature type="repeat" description="WD" evidence="13">
    <location>
        <begin position="91"/>
        <end position="132"/>
    </location>
</feature>
<evidence type="ECO:0000256" key="14">
    <source>
        <dbReference type="SAM" id="MobiDB-lite"/>
    </source>
</evidence>
<feature type="repeat" description="WD" evidence="13">
    <location>
        <begin position="250"/>
        <end position="291"/>
    </location>
</feature>
<keyword evidence="4" id="KW-0813">Transport</keyword>
<protein>
    <submittedName>
        <fullName evidence="20">Uncharacterized protein</fullName>
    </submittedName>
</protein>
<keyword evidence="11" id="KW-0333">Golgi apparatus</keyword>
<dbReference type="InterPro" id="IPR011044">
    <property type="entry name" value="Quino_amine_DH_bsu"/>
</dbReference>
<dbReference type="GO" id="GO:0005198">
    <property type="term" value="F:structural molecule activity"/>
    <property type="evidence" value="ECO:0007669"/>
    <property type="project" value="InterPro"/>
</dbReference>
<dbReference type="CDD" id="cd22948">
    <property type="entry name" value="Coatomer_WDAD_alpha"/>
    <property type="match status" value="1"/>
</dbReference>
<dbReference type="PANTHER" id="PTHR24096:SF149">
    <property type="entry name" value="AMP-BINDING DOMAIN-CONTAINING PROTEIN-RELATED"/>
    <property type="match status" value="1"/>
</dbReference>
<evidence type="ECO:0000256" key="7">
    <source>
        <dbReference type="ARBA" id="ARBA00022598"/>
    </source>
</evidence>
<evidence type="ECO:0000256" key="1">
    <source>
        <dbReference type="ARBA" id="ARBA00004255"/>
    </source>
</evidence>
<reference evidence="20" key="1">
    <citation type="submission" date="2016-04" db="EMBL/GenBank/DDBJ databases">
        <authorList>
            <person name="Evans L.H."/>
            <person name="Alamgir A."/>
            <person name="Owens N."/>
            <person name="Weber N.D."/>
            <person name="Virtaneva K."/>
            <person name="Barbian K."/>
            <person name="Babar A."/>
            <person name="Rosenke K."/>
        </authorList>
    </citation>
    <scope>NUCLEOTIDE SEQUENCE [LARGE SCALE GENOMIC DNA]</scope>
    <source>
        <strain evidence="20">CBS 101.48</strain>
    </source>
</reference>
<dbReference type="InterPro" id="IPR001680">
    <property type="entry name" value="WD40_rpt"/>
</dbReference>
<dbReference type="InterPro" id="IPR010714">
    <property type="entry name" value="Coatomer_asu_C"/>
</dbReference>
<feature type="domain" description="COPA/B TPR" evidence="19">
    <location>
        <begin position="617"/>
        <end position="771"/>
    </location>
</feature>
<dbReference type="OrthoDB" id="10261470at2759"/>
<keyword evidence="7" id="KW-0436">Ligase</keyword>
<keyword evidence="9" id="KW-0931">ER-Golgi transport</keyword>
<dbReference type="InterPro" id="IPR019775">
    <property type="entry name" value="WD40_repeat_CS"/>
</dbReference>
<evidence type="ECO:0000259" key="19">
    <source>
        <dbReference type="Pfam" id="PF23953"/>
    </source>
</evidence>
<dbReference type="Pfam" id="PF06957">
    <property type="entry name" value="COPI_C"/>
    <property type="match status" value="1"/>
</dbReference>
<keyword evidence="10" id="KW-0653">Protein transport</keyword>
<comment type="subcellular location">
    <subcellularLocation>
        <location evidence="2">Cytoplasm</location>
    </subcellularLocation>
    <subcellularLocation>
        <location evidence="1">Golgi apparatus membrane</location>
        <topology evidence="1">Peripheral membrane protein</topology>
        <orientation evidence="1">Cytoplasmic side</orientation>
    </subcellularLocation>
</comment>
<feature type="domain" description="COPA/B second beta-propeller" evidence="16">
    <location>
        <begin position="346"/>
        <end position="589"/>
    </location>
</feature>
<dbReference type="FunCoup" id="A0A168SF16">
    <property type="interactions" value="788"/>
</dbReference>
<dbReference type="GO" id="GO:0016405">
    <property type="term" value="F:CoA-ligase activity"/>
    <property type="evidence" value="ECO:0007669"/>
    <property type="project" value="TreeGrafter"/>
</dbReference>
<dbReference type="InterPro" id="IPR020845">
    <property type="entry name" value="AMP-binding_CS"/>
</dbReference>
<feature type="repeat" description="WD" evidence="13">
    <location>
        <begin position="49"/>
        <end position="90"/>
    </location>
</feature>
<dbReference type="SUPFAM" id="SSF50969">
    <property type="entry name" value="YVTN repeat-like/Quinoprotein amine dehydrogenase"/>
    <property type="match status" value="1"/>
</dbReference>
<dbReference type="SMART" id="SM00320">
    <property type="entry name" value="WD40"/>
    <property type="match status" value="7"/>
</dbReference>
<dbReference type="InterPro" id="IPR056176">
    <property type="entry name" value="TPR_COPA_B"/>
</dbReference>
<dbReference type="CDD" id="cd00200">
    <property type="entry name" value="WD40"/>
    <property type="match status" value="1"/>
</dbReference>
<dbReference type="PRINTS" id="PR00320">
    <property type="entry name" value="GPROTEINBRPT"/>
</dbReference>
<evidence type="ECO:0000256" key="4">
    <source>
        <dbReference type="ARBA" id="ARBA00022448"/>
    </source>
</evidence>
<dbReference type="InterPro" id="IPR025110">
    <property type="entry name" value="AMP-bd_C"/>
</dbReference>
<feature type="repeat" description="WD" evidence="13">
    <location>
        <begin position="133"/>
        <end position="167"/>
    </location>
</feature>
<evidence type="ECO:0000256" key="12">
    <source>
        <dbReference type="ARBA" id="ARBA00023136"/>
    </source>
</evidence>
<dbReference type="InterPro" id="IPR042099">
    <property type="entry name" value="ANL_N_sf"/>
</dbReference>
<evidence type="ECO:0000256" key="3">
    <source>
        <dbReference type="ARBA" id="ARBA00006432"/>
    </source>
</evidence>
<sequence>MQMLTKFESKSNRVKGIAFHPKRPWILASLHNGCVQLWDYRMGTLLERFDEHDGPVRGIAFHPTQPLFVSGGDDYKIKVWNHKTRRCLFTLNGHLDYVRTVFFHHEYPWIISASDDQTIRIWNWQSRTCIAILTGHNHYVMCAQFHPKSDLVVSASMDQTVRVWDISGLVKKNQAPSAMSFEDPFARQNSQADLFGSTDVMVKYVLEGHDHGVNWASFHPTLPLIVSSGDDRQVKLWRMNDSKAWEVDSCRGHFNNVSSAIFHPRQELILSDGEDKSIRVWDMTKRTAVATFRRDHDRFWVLTAHPELNLFAAGHDSGLIVFKLERERPAFQVHQNQLYYVKNKIVHVHDFGSTADQEVLSVRKLGSQYIQPRTLSYNPAERAVLITSPHEGGIYELYHLPKNLSGSLKEPMDESKRGTGHSALFIARNRFAVLDKINQQIQIRDLTNTVTKSFKTPVPVNEIFYAGTGGLIMATPTSVILFDLQQRRVLAELPAATVKYVVWSNDQSMVALLSKHTITLADKNLKQICQIHETIRIKSGTWDDSGVFLYCTLNHIKYALPQGDSGIIRTLDQPVYLTRVKGKTLYILDRDGKARSITIDPTEFRFKLALVKRQYEEVLHIIRNSNLVGQSIIAYLQKKGYPEIALHFVRDEKTRFELALECGNLDIALETAKSMDKTDCWMKLSAEALRQGNYKIVELAYQRTQNYDRLSFMYLSTGNETNLRQMMKIAELRGDPMSRFQNALYLGDTEERIRLLQDVNQLPLAYMTAKANGLTERAEAILAAAGKTEEDINLASVSLSPSLPRPKATTQLEDPNWPLLTVSKSYFETAFTNSADDGASANLAAGPTFKFDDNIDSLGEIGGEWGADDDVLDLAGGNNNRGGDDDLFDTGDQEPLDLGGDGDDDGWGLDDDDIKGDIDAEISRVAAKESAEFVPPTPGSNESAQWIQNSPLAADHIAAGSFESAMQTLNRQAGIVNFEPLKQHFLSIYESSRVYLSPVASNPPLHFHLRRNPDEMTPRTSLPPALYNVDTLSRMLQLGYRLFSSGRLAAISVQFKTVLHAALFTVASDQKEADEVALLIDICREYITGVALEQARRSITASAANDPSQQKRALELAAYFTHCQLQSAHLQVALRQATKQAFRFRNFSTAAQFARRLLELAPAAAIAEEQIQQDDNGNGNPRNFFRCPHFAIALLNITARLPLDTTPDLPLDGSILLHSGQVRHSKSSTSPSAPIFIDVHSDAALTFGQVKDGVLQVAAGLQDVYGFGDGDVLALFAPNSIDFAVPALGAVAAAVALASAKQVGLPKQNILLMGDKVIDGVRPYKSVLMQKARRVVVAPLSAEDARTKVCYLCFSSGTTGKSKGVMTSHTNAVAAAHAYMEVEGINDPDVANRRGLNFLPMFHMFALLIVMHISFRRGTPMYIMDHFDMTLFMQTLQDKRISSVWCVPPIILALVKHPQVLQYDLSALRFVWSAAAPLSKELSEEFSTKFPKVSISQGYGMTETSPLATMELLGETAHDARGNESGELWLKGPNIMLGYIKNKEATAETIDKDGFLHTGDVAVVDEKGRFYIVDRIKELIKYKGFQVPPAELEGILVKSPLVNDCAVIGVYDSVQATEVPRAYVALQVGVDASEETAKELMAFVASQVASFKQIRQIRFIDVVPKSASGKILRRVLRDQVKEEEKNTNPLPAKL</sequence>
<dbReference type="Pfam" id="PF23953">
    <property type="entry name" value="TPR_COPA_B"/>
    <property type="match status" value="1"/>
</dbReference>
<evidence type="ECO:0000256" key="11">
    <source>
        <dbReference type="ARBA" id="ARBA00023034"/>
    </source>
</evidence>
<name>A0A168SF16_ABSGL</name>
<dbReference type="GO" id="GO:0006886">
    <property type="term" value="P:intracellular protein transport"/>
    <property type="evidence" value="ECO:0007669"/>
    <property type="project" value="InterPro"/>
</dbReference>
<evidence type="ECO:0000313" key="20">
    <source>
        <dbReference type="EMBL" id="SAM08340.1"/>
    </source>
</evidence>
<keyword evidence="5" id="KW-0963">Cytoplasm</keyword>
<feature type="compositionally biased region" description="Acidic residues" evidence="14">
    <location>
        <begin position="885"/>
        <end position="907"/>
    </location>
</feature>
<dbReference type="InterPro" id="IPR006692">
    <property type="entry name" value="Beta-prop_COPA/B_2nd"/>
</dbReference>